<name>A0AAV4QDE0_9ARAC</name>
<accession>A0AAV4QDE0</accession>
<keyword evidence="2" id="KW-1185">Reference proteome</keyword>
<dbReference type="Proteomes" id="UP001054837">
    <property type="component" value="Unassembled WGS sequence"/>
</dbReference>
<dbReference type="AlphaFoldDB" id="A0AAV4QDE0"/>
<proteinExistence type="predicted"/>
<sequence>MRAELTQHSFAPLKLRTASELLIAALVSNPRAMPGSRSQFTAPISIEPLGRLQSFINISVLNVFEVQPSEVSINTLEPGKSMKKKKRKQSSNLKSEPVLIIPRVIYDGSRKDSFDCQLTLKIGRHEPVPWKPSPNEFSV</sequence>
<gene>
    <name evidence="1" type="ORF">CDAR_101241</name>
</gene>
<evidence type="ECO:0000313" key="2">
    <source>
        <dbReference type="Proteomes" id="UP001054837"/>
    </source>
</evidence>
<dbReference type="EMBL" id="BPLQ01004301">
    <property type="protein sequence ID" value="GIY07135.1"/>
    <property type="molecule type" value="Genomic_DNA"/>
</dbReference>
<comment type="caution">
    <text evidence="1">The sequence shown here is derived from an EMBL/GenBank/DDBJ whole genome shotgun (WGS) entry which is preliminary data.</text>
</comment>
<evidence type="ECO:0000313" key="1">
    <source>
        <dbReference type="EMBL" id="GIY07135.1"/>
    </source>
</evidence>
<protein>
    <submittedName>
        <fullName evidence="1">Uncharacterized protein</fullName>
    </submittedName>
</protein>
<reference evidence="1 2" key="1">
    <citation type="submission" date="2021-06" db="EMBL/GenBank/DDBJ databases">
        <title>Caerostris darwini draft genome.</title>
        <authorList>
            <person name="Kono N."/>
            <person name="Arakawa K."/>
        </authorList>
    </citation>
    <scope>NUCLEOTIDE SEQUENCE [LARGE SCALE GENOMIC DNA]</scope>
</reference>
<organism evidence="1 2">
    <name type="scientific">Caerostris darwini</name>
    <dbReference type="NCBI Taxonomy" id="1538125"/>
    <lineage>
        <taxon>Eukaryota</taxon>
        <taxon>Metazoa</taxon>
        <taxon>Ecdysozoa</taxon>
        <taxon>Arthropoda</taxon>
        <taxon>Chelicerata</taxon>
        <taxon>Arachnida</taxon>
        <taxon>Araneae</taxon>
        <taxon>Araneomorphae</taxon>
        <taxon>Entelegynae</taxon>
        <taxon>Araneoidea</taxon>
        <taxon>Araneidae</taxon>
        <taxon>Caerostris</taxon>
    </lineage>
</organism>